<proteinExistence type="predicted"/>
<dbReference type="InterPro" id="IPR007300">
    <property type="entry name" value="CidB/LrgB"/>
</dbReference>
<feature type="transmembrane region" description="Helical" evidence="6">
    <location>
        <begin position="531"/>
        <end position="552"/>
    </location>
</feature>
<dbReference type="PANTHER" id="PTHR30249">
    <property type="entry name" value="PUTATIVE SEROTONIN TRANSPORTER"/>
    <property type="match status" value="1"/>
</dbReference>
<evidence type="ECO:0000256" key="6">
    <source>
        <dbReference type="SAM" id="Phobius"/>
    </source>
</evidence>
<feature type="transmembrane region" description="Helical" evidence="6">
    <location>
        <begin position="619"/>
        <end position="639"/>
    </location>
</feature>
<feature type="transmembrane region" description="Helical" evidence="6">
    <location>
        <begin position="398"/>
        <end position="417"/>
    </location>
</feature>
<feature type="transmembrane region" description="Helical" evidence="6">
    <location>
        <begin position="167"/>
        <end position="185"/>
    </location>
</feature>
<comment type="subcellular location">
    <subcellularLocation>
        <location evidence="1">Membrane</location>
        <topology evidence="1">Multi-pass membrane protein</topology>
    </subcellularLocation>
</comment>
<accession>A0ABP0EJ74</accession>
<protein>
    <recommendedName>
        <fullName evidence="9">LrgB-like protein</fullName>
    </recommendedName>
</protein>
<organism evidence="7 8">
    <name type="scientific">[Candida] anglica</name>
    <dbReference type="NCBI Taxonomy" id="148631"/>
    <lineage>
        <taxon>Eukaryota</taxon>
        <taxon>Fungi</taxon>
        <taxon>Dikarya</taxon>
        <taxon>Ascomycota</taxon>
        <taxon>Saccharomycotina</taxon>
        <taxon>Pichiomycetes</taxon>
        <taxon>Debaryomycetaceae</taxon>
        <taxon>Kurtzmaniella</taxon>
    </lineage>
</organism>
<evidence type="ECO:0000256" key="4">
    <source>
        <dbReference type="ARBA" id="ARBA00023136"/>
    </source>
</evidence>
<evidence type="ECO:0000256" key="1">
    <source>
        <dbReference type="ARBA" id="ARBA00004141"/>
    </source>
</evidence>
<name>A0ABP0EJ74_9ASCO</name>
<reference evidence="7 8" key="1">
    <citation type="submission" date="2024-01" db="EMBL/GenBank/DDBJ databases">
        <authorList>
            <consortium name="Genoscope - CEA"/>
            <person name="William W."/>
        </authorList>
    </citation>
    <scope>NUCLEOTIDE SEQUENCE [LARGE SCALE GENOMIC DNA]</scope>
    <source>
        <strain evidence="7 8">29B2s-10</strain>
    </source>
</reference>
<keyword evidence="8" id="KW-1185">Reference proteome</keyword>
<feature type="transmembrane region" description="Helical" evidence="6">
    <location>
        <begin position="81"/>
        <end position="101"/>
    </location>
</feature>
<feature type="transmembrane region" description="Helical" evidence="6">
    <location>
        <begin position="589"/>
        <end position="612"/>
    </location>
</feature>
<keyword evidence="4 6" id="KW-0472">Membrane</keyword>
<feature type="transmembrane region" description="Helical" evidence="6">
    <location>
        <begin position="373"/>
        <end position="392"/>
    </location>
</feature>
<dbReference type="Proteomes" id="UP001497600">
    <property type="component" value="Chromosome G"/>
</dbReference>
<feature type="compositionally biased region" description="Polar residues" evidence="5">
    <location>
        <begin position="21"/>
        <end position="33"/>
    </location>
</feature>
<feature type="region of interest" description="Disordered" evidence="5">
    <location>
        <begin position="283"/>
        <end position="312"/>
    </location>
</feature>
<feature type="transmembrane region" description="Helical" evidence="6">
    <location>
        <begin position="113"/>
        <end position="136"/>
    </location>
</feature>
<evidence type="ECO:0000256" key="5">
    <source>
        <dbReference type="SAM" id="MobiDB-lite"/>
    </source>
</evidence>
<keyword evidence="3 6" id="KW-1133">Transmembrane helix</keyword>
<dbReference type="PANTHER" id="PTHR30249:SF0">
    <property type="entry name" value="PLASTIDAL GLYCOLATE_GLYCERATE TRANSLOCATOR 1, CHLOROPLASTIC"/>
    <property type="match status" value="1"/>
</dbReference>
<feature type="transmembrane region" description="Helical" evidence="6">
    <location>
        <begin position="429"/>
        <end position="448"/>
    </location>
</feature>
<evidence type="ECO:0008006" key="9">
    <source>
        <dbReference type="Google" id="ProtNLM"/>
    </source>
</evidence>
<evidence type="ECO:0000256" key="2">
    <source>
        <dbReference type="ARBA" id="ARBA00022692"/>
    </source>
</evidence>
<gene>
    <name evidence="7" type="ORF">CAAN4_G04126</name>
</gene>
<feature type="transmembrane region" description="Helical" evidence="6">
    <location>
        <begin position="651"/>
        <end position="669"/>
    </location>
</feature>
<dbReference type="Pfam" id="PF04172">
    <property type="entry name" value="LrgB"/>
    <property type="match status" value="1"/>
</dbReference>
<evidence type="ECO:0000313" key="7">
    <source>
        <dbReference type="EMBL" id="CAK7916502.1"/>
    </source>
</evidence>
<feature type="region of interest" description="Disordered" evidence="5">
    <location>
        <begin position="12"/>
        <end position="33"/>
    </location>
</feature>
<evidence type="ECO:0000313" key="8">
    <source>
        <dbReference type="Proteomes" id="UP001497600"/>
    </source>
</evidence>
<evidence type="ECO:0000256" key="3">
    <source>
        <dbReference type="ARBA" id="ARBA00022989"/>
    </source>
</evidence>
<keyword evidence="2 6" id="KW-0812">Transmembrane</keyword>
<dbReference type="EMBL" id="OZ004259">
    <property type="protein sequence ID" value="CAK7916502.1"/>
    <property type="molecule type" value="Genomic_DNA"/>
</dbReference>
<sequence length="679" mass="75031">MSVTDLVYNSKMNDPLHSNAGHPSTEPQEAFTPDSSESASYVAASQSTGGTNQTSQEGGYSLSDFVQGISHGLYYSRGHLWHSYVVIPVGIVILFTILYGLNKLLTSVIKITFPCSVLGMLINLVLLCVLNVLANLEGNNPWKVRVAQVATVSFNKYLTLIKPPMNFTLKWINVFFIPSFIILPLSDPITFIECLKIAGVFVIGFLLLLCVDVYMILSLQWVLKRFGLLKLDSDAHQVVESSSSSTSEEEYELDEFPRSTSVGVFTTMRDDITTIDIPRNEKITATREVRQPRGSNVSENPFEHDPPPQPQRVYLRGGEQSSIVSSSVLQPNPSLPTRAPPVLVSTVETPREIKTPLNLSPNAQRITIFLTKYIDWTLYCTLFVVSLPLYYVTSIHTFLPYHLGITILSYYLALLIPQKWPQLKKIAHPILISTAEILFVCFIGSLIYHNGKPKGFIDDLKFYKTGKNYLNLFNGKSMAESGKIIGKMTDDYTATSLWPGCGDVLSSLMDISIVSLSLPMFTHRRDFVRNFWVLMPPIIVSIALTFFCYPVFCYHIGIAPERSIGFIGRSVTLALGTPLITALNGSISLMAVCTILSGICGVLVGDPLFKLLRVKQNDYVTRGVSLGINCGAIATAHLLNVDPRAASMSSLSFSVFGTIMVVLASIVSVKDMIRSWVGL</sequence>
<feature type="transmembrane region" description="Helical" evidence="6">
    <location>
        <begin position="197"/>
        <end position="223"/>
    </location>
</feature>